<evidence type="ECO:0000256" key="5">
    <source>
        <dbReference type="ARBA" id="ARBA00022630"/>
    </source>
</evidence>
<evidence type="ECO:0000256" key="2">
    <source>
        <dbReference type="ARBA" id="ARBA00004141"/>
    </source>
</evidence>
<dbReference type="InterPro" id="IPR007248">
    <property type="entry name" value="Mpv17_PMP22"/>
</dbReference>
<dbReference type="GO" id="GO:0004152">
    <property type="term" value="F:dihydroorotate dehydrogenase activity"/>
    <property type="evidence" value="ECO:0007669"/>
    <property type="project" value="InterPro"/>
</dbReference>
<name>A0AAN6UMT3_9PEZI</name>
<evidence type="ECO:0000256" key="3">
    <source>
        <dbReference type="ARBA" id="ARBA00004725"/>
    </source>
</evidence>
<evidence type="ECO:0000256" key="1">
    <source>
        <dbReference type="ARBA" id="ARBA00001917"/>
    </source>
</evidence>
<dbReference type="InterPro" id="IPR013785">
    <property type="entry name" value="Aldolase_TIM"/>
</dbReference>
<dbReference type="Pfam" id="PF01180">
    <property type="entry name" value="DHO_dh"/>
    <property type="match status" value="1"/>
</dbReference>
<organism evidence="13 14">
    <name type="scientific">Trichocladium antarcticum</name>
    <dbReference type="NCBI Taxonomy" id="1450529"/>
    <lineage>
        <taxon>Eukaryota</taxon>
        <taxon>Fungi</taxon>
        <taxon>Dikarya</taxon>
        <taxon>Ascomycota</taxon>
        <taxon>Pezizomycotina</taxon>
        <taxon>Sordariomycetes</taxon>
        <taxon>Sordariomycetidae</taxon>
        <taxon>Sordariales</taxon>
        <taxon>Chaetomiaceae</taxon>
        <taxon>Trichocladium</taxon>
    </lineage>
</organism>
<comment type="caution">
    <text evidence="13">The sequence shown here is derived from an EMBL/GenBank/DDBJ whole genome shotgun (WGS) entry which is preliminary data.</text>
</comment>
<evidence type="ECO:0000256" key="10">
    <source>
        <dbReference type="ARBA" id="ARBA00023136"/>
    </source>
</evidence>
<reference evidence="13" key="1">
    <citation type="journal article" date="2023" name="Mol. Phylogenet. Evol.">
        <title>Genome-scale phylogeny and comparative genomics of the fungal order Sordariales.</title>
        <authorList>
            <person name="Hensen N."/>
            <person name="Bonometti L."/>
            <person name="Westerberg I."/>
            <person name="Brannstrom I.O."/>
            <person name="Guillou S."/>
            <person name="Cros-Aarteil S."/>
            <person name="Calhoun S."/>
            <person name="Haridas S."/>
            <person name="Kuo A."/>
            <person name="Mondo S."/>
            <person name="Pangilinan J."/>
            <person name="Riley R."/>
            <person name="LaButti K."/>
            <person name="Andreopoulos B."/>
            <person name="Lipzen A."/>
            <person name="Chen C."/>
            <person name="Yan M."/>
            <person name="Daum C."/>
            <person name="Ng V."/>
            <person name="Clum A."/>
            <person name="Steindorff A."/>
            <person name="Ohm R.A."/>
            <person name="Martin F."/>
            <person name="Silar P."/>
            <person name="Natvig D.O."/>
            <person name="Lalanne C."/>
            <person name="Gautier V."/>
            <person name="Ament-Velasquez S.L."/>
            <person name="Kruys A."/>
            <person name="Hutchinson M.I."/>
            <person name="Powell A.J."/>
            <person name="Barry K."/>
            <person name="Miller A.N."/>
            <person name="Grigoriev I.V."/>
            <person name="Debuchy R."/>
            <person name="Gladieux P."/>
            <person name="Hiltunen Thoren M."/>
            <person name="Johannesson H."/>
        </authorList>
    </citation>
    <scope>NUCLEOTIDE SEQUENCE</scope>
    <source>
        <strain evidence="13">CBS 123565</strain>
    </source>
</reference>
<dbReference type="InterPro" id="IPR050074">
    <property type="entry name" value="DHO_dehydrogenase"/>
</dbReference>
<sequence>MAGGLTCQTLLRRHIHVLRQLRQRRSLSNNTPPRPQDQIPTPNNVPTLPFWQRLGPLTRAAEAYARCQRKRPLTTQMCTSLFIYFCSDISAQSMGGKDYDPMRTARSLLIGAVSSIPSYKWFVWLSDNFNYPSRLLSLATKVVVNQICFTPVFNTYFFGMQAALAGATLGETWERITKTVPVSVVNSCKLWPAVTAFSFAFLPLEYRPLFGGVIAVGWQTYLSYLNRLAERSMAGGVDLLEGPRLEKAARPGFVPNMAAPYLRARHALSAALRPVARQSTPRLSSHVPRRPASTSSAPAPAPAPNGRGRLTYLLGGATGVVLTGGIYYYATDTRASFHRWLVPRLIRLLFPDAEDAHHAGTAALQTLHALGLHPRERAPDQPSPTAANPLATTVFGTVLANPIGISAGLDKDADIPDALFALGAAVVEVGGCTPLPQAGNPRPRVFRIPAIDGMINRYGLNSRGADAMAAGLRERLRKFALRLGLTEAEMLQGAAAAEGVPTGSLLPGRLLCVQVAKNKGTDERDVDAVVADYVYCVKRLAPYADVLVVNVSSPNTPGLRDLQAAEPLAKLLGAVVEEARKADRKVTPRVMVKVSPDEDHETQMEGVVQAVWMSGVDGVIVGNTTKKRTGLVPQGVKLTVKEQQTLTEDGGFSGPAQFDQTLKLVGRYRKMLDSYSLKTSGVDDVFPPAKVIFATGGITNGEQALKVLNAGASVAMVYTGLVYGGSGTITRIKSEMREKLAIKEA</sequence>
<keyword evidence="10" id="KW-0472">Membrane</keyword>
<dbReference type="Gene3D" id="3.20.20.70">
    <property type="entry name" value="Aldolase class I"/>
    <property type="match status" value="1"/>
</dbReference>
<evidence type="ECO:0000313" key="14">
    <source>
        <dbReference type="Proteomes" id="UP001304895"/>
    </source>
</evidence>
<dbReference type="NCBIfam" id="TIGR01036">
    <property type="entry name" value="pyrD_sub2"/>
    <property type="match status" value="1"/>
</dbReference>
<dbReference type="GO" id="GO:0005743">
    <property type="term" value="C:mitochondrial inner membrane"/>
    <property type="evidence" value="ECO:0007669"/>
    <property type="project" value="TreeGrafter"/>
</dbReference>
<feature type="region of interest" description="Disordered" evidence="11">
    <location>
        <begin position="276"/>
        <end position="305"/>
    </location>
</feature>
<dbReference type="GO" id="GO:0009220">
    <property type="term" value="P:pyrimidine ribonucleotide biosynthetic process"/>
    <property type="evidence" value="ECO:0007669"/>
    <property type="project" value="TreeGrafter"/>
</dbReference>
<keyword evidence="6" id="KW-0288">FMN</keyword>
<accession>A0AAN6UMT3</accession>
<evidence type="ECO:0000259" key="12">
    <source>
        <dbReference type="Pfam" id="PF01180"/>
    </source>
</evidence>
<dbReference type="PANTHER" id="PTHR48109:SF4">
    <property type="entry name" value="DIHYDROOROTATE DEHYDROGENASE (QUINONE), MITOCHONDRIAL"/>
    <property type="match status" value="1"/>
</dbReference>
<dbReference type="GO" id="GO:0006207">
    <property type="term" value="P:'de novo' pyrimidine nucleobase biosynthetic process"/>
    <property type="evidence" value="ECO:0007669"/>
    <property type="project" value="InterPro"/>
</dbReference>
<dbReference type="Proteomes" id="UP001304895">
    <property type="component" value="Unassembled WGS sequence"/>
</dbReference>
<evidence type="ECO:0000256" key="8">
    <source>
        <dbReference type="ARBA" id="ARBA00022989"/>
    </source>
</evidence>
<proteinExistence type="inferred from homology"/>
<comment type="cofactor">
    <cofactor evidence="1">
        <name>FMN</name>
        <dbReference type="ChEBI" id="CHEBI:58210"/>
    </cofactor>
</comment>
<dbReference type="InterPro" id="IPR005720">
    <property type="entry name" value="Dihydroorotate_DH_cat"/>
</dbReference>
<keyword evidence="8" id="KW-1133">Transmembrane helix</keyword>
<dbReference type="FunFam" id="3.20.20.70:FF:000242">
    <property type="entry name" value="Dihydroorotate reductase PyrE"/>
    <property type="match status" value="1"/>
</dbReference>
<evidence type="ECO:0000256" key="9">
    <source>
        <dbReference type="ARBA" id="ARBA00023002"/>
    </source>
</evidence>
<evidence type="ECO:0000256" key="6">
    <source>
        <dbReference type="ARBA" id="ARBA00022643"/>
    </source>
</evidence>
<protein>
    <recommendedName>
        <fullName evidence="12">Dihydroorotate dehydrogenase catalytic domain-containing protein</fullName>
    </recommendedName>
</protein>
<keyword evidence="14" id="KW-1185">Reference proteome</keyword>
<keyword evidence="7" id="KW-0812">Transmembrane</keyword>
<dbReference type="PANTHER" id="PTHR48109">
    <property type="entry name" value="DIHYDROOROTATE DEHYDROGENASE (QUINONE), MITOCHONDRIAL-RELATED"/>
    <property type="match status" value="1"/>
</dbReference>
<dbReference type="AlphaFoldDB" id="A0AAN6UMT3"/>
<reference evidence="13" key="2">
    <citation type="submission" date="2023-05" db="EMBL/GenBank/DDBJ databases">
        <authorList>
            <consortium name="Lawrence Berkeley National Laboratory"/>
            <person name="Steindorff A."/>
            <person name="Hensen N."/>
            <person name="Bonometti L."/>
            <person name="Westerberg I."/>
            <person name="Brannstrom I.O."/>
            <person name="Guillou S."/>
            <person name="Cros-Aarteil S."/>
            <person name="Calhoun S."/>
            <person name="Haridas S."/>
            <person name="Kuo A."/>
            <person name="Mondo S."/>
            <person name="Pangilinan J."/>
            <person name="Riley R."/>
            <person name="Labutti K."/>
            <person name="Andreopoulos B."/>
            <person name="Lipzen A."/>
            <person name="Chen C."/>
            <person name="Yanf M."/>
            <person name="Daum C."/>
            <person name="Ng V."/>
            <person name="Clum A."/>
            <person name="Ohm R."/>
            <person name="Martin F."/>
            <person name="Silar P."/>
            <person name="Natvig D."/>
            <person name="Lalanne C."/>
            <person name="Gautier V."/>
            <person name="Ament-Velasquez S.L."/>
            <person name="Kruys A."/>
            <person name="Hutchinson M.I."/>
            <person name="Powell A.J."/>
            <person name="Barry K."/>
            <person name="Miller A.N."/>
            <person name="Grigoriev I.V."/>
            <person name="Debuchy R."/>
            <person name="Gladieux P."/>
            <person name="Thoren M.H."/>
            <person name="Johannesson H."/>
        </authorList>
    </citation>
    <scope>NUCLEOTIDE SEQUENCE</scope>
    <source>
        <strain evidence="13">CBS 123565</strain>
    </source>
</reference>
<dbReference type="CDD" id="cd04738">
    <property type="entry name" value="DHOD_2_like"/>
    <property type="match status" value="1"/>
</dbReference>
<evidence type="ECO:0000256" key="4">
    <source>
        <dbReference type="ARBA" id="ARBA00006824"/>
    </source>
</evidence>
<gene>
    <name evidence="13" type="ORF">BT67DRAFT_449530</name>
</gene>
<feature type="region of interest" description="Disordered" evidence="11">
    <location>
        <begin position="22"/>
        <end position="42"/>
    </location>
</feature>
<dbReference type="Pfam" id="PF04117">
    <property type="entry name" value="Mpv17_PMP22"/>
    <property type="match status" value="1"/>
</dbReference>
<dbReference type="SUPFAM" id="SSF51395">
    <property type="entry name" value="FMN-linked oxidoreductases"/>
    <property type="match status" value="1"/>
</dbReference>
<comment type="pathway">
    <text evidence="3">Pyrimidine metabolism; UMP biosynthesis via de novo pathway.</text>
</comment>
<feature type="domain" description="Dihydroorotate dehydrogenase catalytic" evidence="12">
    <location>
        <begin position="390"/>
        <end position="740"/>
    </location>
</feature>
<dbReference type="InterPro" id="IPR005719">
    <property type="entry name" value="Dihydroorotate_DH_2"/>
</dbReference>
<keyword evidence="9" id="KW-0560">Oxidoreductase</keyword>
<evidence type="ECO:0000256" key="7">
    <source>
        <dbReference type="ARBA" id="ARBA00022692"/>
    </source>
</evidence>
<comment type="similarity">
    <text evidence="4">Belongs to the peroxisomal membrane protein PXMP2/4 family.</text>
</comment>
<dbReference type="EMBL" id="MU853408">
    <property type="protein sequence ID" value="KAK4134626.1"/>
    <property type="molecule type" value="Genomic_DNA"/>
</dbReference>
<comment type="subcellular location">
    <subcellularLocation>
        <location evidence="2">Membrane</location>
        <topology evidence="2">Multi-pass membrane protein</topology>
    </subcellularLocation>
</comment>
<evidence type="ECO:0000313" key="13">
    <source>
        <dbReference type="EMBL" id="KAK4134626.1"/>
    </source>
</evidence>
<keyword evidence="5" id="KW-0285">Flavoprotein</keyword>
<evidence type="ECO:0000256" key="11">
    <source>
        <dbReference type="SAM" id="MobiDB-lite"/>
    </source>
</evidence>